<dbReference type="EMBL" id="KV001845">
    <property type="protein sequence ID" value="KZV38483.1"/>
    <property type="molecule type" value="Genomic_DNA"/>
</dbReference>
<keyword evidence="3" id="KW-1185">Reference proteome</keyword>
<evidence type="ECO:0000313" key="3">
    <source>
        <dbReference type="Proteomes" id="UP000250235"/>
    </source>
</evidence>
<proteinExistence type="predicted"/>
<evidence type="ECO:0000256" key="1">
    <source>
        <dbReference type="SAM" id="MobiDB-lite"/>
    </source>
</evidence>
<sequence>MLCNACLVVNKIGYQNQRSKETITNNIEVATSREFGSCPDSLNGKTEVATSSRVRSYPDSLDGKMEVATSSRVQELPEQSPPFVITTASRIRELQRPSQCAPREYAIQNTTPRAYKTDLRITIAKESTLNI</sequence>
<evidence type="ECO:0000313" key="2">
    <source>
        <dbReference type="EMBL" id="KZV38483.1"/>
    </source>
</evidence>
<organism evidence="2 3">
    <name type="scientific">Dorcoceras hygrometricum</name>
    <dbReference type="NCBI Taxonomy" id="472368"/>
    <lineage>
        <taxon>Eukaryota</taxon>
        <taxon>Viridiplantae</taxon>
        <taxon>Streptophyta</taxon>
        <taxon>Embryophyta</taxon>
        <taxon>Tracheophyta</taxon>
        <taxon>Spermatophyta</taxon>
        <taxon>Magnoliopsida</taxon>
        <taxon>eudicotyledons</taxon>
        <taxon>Gunneridae</taxon>
        <taxon>Pentapetalae</taxon>
        <taxon>asterids</taxon>
        <taxon>lamiids</taxon>
        <taxon>Lamiales</taxon>
        <taxon>Gesneriaceae</taxon>
        <taxon>Didymocarpoideae</taxon>
        <taxon>Trichosporeae</taxon>
        <taxon>Loxocarpinae</taxon>
        <taxon>Dorcoceras</taxon>
    </lineage>
</organism>
<feature type="region of interest" description="Disordered" evidence="1">
    <location>
        <begin position="41"/>
        <end position="62"/>
    </location>
</feature>
<dbReference type="AlphaFoldDB" id="A0A2Z7BV60"/>
<gene>
    <name evidence="2" type="ORF">F511_40345</name>
</gene>
<dbReference type="Proteomes" id="UP000250235">
    <property type="component" value="Unassembled WGS sequence"/>
</dbReference>
<accession>A0A2Z7BV60</accession>
<name>A0A2Z7BV60_9LAMI</name>
<reference evidence="2 3" key="1">
    <citation type="journal article" date="2015" name="Proc. Natl. Acad. Sci. U.S.A.">
        <title>The resurrection genome of Boea hygrometrica: A blueprint for survival of dehydration.</title>
        <authorList>
            <person name="Xiao L."/>
            <person name="Yang G."/>
            <person name="Zhang L."/>
            <person name="Yang X."/>
            <person name="Zhao S."/>
            <person name="Ji Z."/>
            <person name="Zhou Q."/>
            <person name="Hu M."/>
            <person name="Wang Y."/>
            <person name="Chen M."/>
            <person name="Xu Y."/>
            <person name="Jin H."/>
            <person name="Xiao X."/>
            <person name="Hu G."/>
            <person name="Bao F."/>
            <person name="Hu Y."/>
            <person name="Wan P."/>
            <person name="Li L."/>
            <person name="Deng X."/>
            <person name="Kuang T."/>
            <person name="Xiang C."/>
            <person name="Zhu J.K."/>
            <person name="Oliver M.J."/>
            <person name="He Y."/>
        </authorList>
    </citation>
    <scope>NUCLEOTIDE SEQUENCE [LARGE SCALE GENOMIC DNA]</scope>
    <source>
        <strain evidence="3">cv. XS01</strain>
    </source>
</reference>
<protein>
    <submittedName>
        <fullName evidence="2">TMV resistance protein N-like</fullName>
    </submittedName>
</protein>